<dbReference type="InterPro" id="IPR038446">
    <property type="entry name" value="CEBP_ZZ_sf"/>
</dbReference>
<keyword evidence="1" id="KW-0694">RNA-binding</keyword>
<dbReference type="InterPro" id="IPR035979">
    <property type="entry name" value="RBD_domain_sf"/>
</dbReference>
<dbReference type="Pfam" id="PF16366">
    <property type="entry name" value="CEBP_ZZ"/>
    <property type="match status" value="1"/>
</dbReference>
<dbReference type="GO" id="GO:0005634">
    <property type="term" value="C:nucleus"/>
    <property type="evidence" value="ECO:0007669"/>
    <property type="project" value="TreeGrafter"/>
</dbReference>
<organism evidence="3 4">
    <name type="scientific">Rotaria socialis</name>
    <dbReference type="NCBI Taxonomy" id="392032"/>
    <lineage>
        <taxon>Eukaryota</taxon>
        <taxon>Metazoa</taxon>
        <taxon>Spiralia</taxon>
        <taxon>Gnathifera</taxon>
        <taxon>Rotifera</taxon>
        <taxon>Eurotatoria</taxon>
        <taxon>Bdelloidea</taxon>
        <taxon>Philodinida</taxon>
        <taxon>Philodinidae</taxon>
        <taxon>Rotaria</taxon>
    </lineage>
</organism>
<feature type="domain" description="RRM" evidence="2">
    <location>
        <begin position="271"/>
        <end position="340"/>
    </location>
</feature>
<dbReference type="OrthoDB" id="10033548at2759"/>
<dbReference type="Gene3D" id="3.30.70.330">
    <property type="match status" value="2"/>
</dbReference>
<dbReference type="GO" id="GO:0043022">
    <property type="term" value="F:ribosome binding"/>
    <property type="evidence" value="ECO:0007669"/>
    <property type="project" value="TreeGrafter"/>
</dbReference>
<dbReference type="GO" id="GO:0005737">
    <property type="term" value="C:cytoplasm"/>
    <property type="evidence" value="ECO:0007669"/>
    <property type="project" value="TreeGrafter"/>
</dbReference>
<evidence type="ECO:0000256" key="1">
    <source>
        <dbReference type="ARBA" id="ARBA00022884"/>
    </source>
</evidence>
<evidence type="ECO:0000259" key="2">
    <source>
        <dbReference type="SMART" id="SM00360"/>
    </source>
</evidence>
<dbReference type="PANTHER" id="PTHR12566">
    <property type="entry name" value="CYTOPLASMIC POLYADENYLATION ELEMENT BINDING PROTEIN CPEB"/>
    <property type="match status" value="1"/>
</dbReference>
<dbReference type="Pfam" id="PF16367">
    <property type="entry name" value="RRM_7"/>
    <property type="match status" value="1"/>
</dbReference>
<dbReference type="EMBL" id="CAJNXB010003648">
    <property type="protein sequence ID" value="CAF3330966.1"/>
    <property type="molecule type" value="Genomic_DNA"/>
</dbReference>
<dbReference type="Gene3D" id="4.10.640.40">
    <property type="entry name" value="Cytoplasmic polyadenylation element-binding protein, ZZ domain"/>
    <property type="match status" value="1"/>
</dbReference>
<dbReference type="GO" id="GO:0000900">
    <property type="term" value="F:mRNA regulatory element binding translation repressor activity"/>
    <property type="evidence" value="ECO:0007669"/>
    <property type="project" value="TreeGrafter"/>
</dbReference>
<comment type="caution">
    <text evidence="3">The sequence shown here is derived from an EMBL/GenBank/DDBJ whole genome shotgun (WGS) entry which is preliminary data.</text>
</comment>
<evidence type="ECO:0000313" key="3">
    <source>
        <dbReference type="EMBL" id="CAF3330966.1"/>
    </source>
</evidence>
<dbReference type="GO" id="GO:2000766">
    <property type="term" value="P:negative regulation of cytoplasmic translation"/>
    <property type="evidence" value="ECO:0007669"/>
    <property type="project" value="TreeGrafter"/>
</dbReference>
<evidence type="ECO:0000313" key="4">
    <source>
        <dbReference type="Proteomes" id="UP000663825"/>
    </source>
</evidence>
<dbReference type="GO" id="GO:0008135">
    <property type="term" value="F:translation factor activity, RNA binding"/>
    <property type="evidence" value="ECO:0007669"/>
    <property type="project" value="TreeGrafter"/>
</dbReference>
<dbReference type="SUPFAM" id="SSF54928">
    <property type="entry name" value="RNA-binding domain, RBD"/>
    <property type="match status" value="1"/>
</dbReference>
<dbReference type="GO" id="GO:0045202">
    <property type="term" value="C:synapse"/>
    <property type="evidence" value="ECO:0007669"/>
    <property type="project" value="TreeGrafter"/>
</dbReference>
<dbReference type="Proteomes" id="UP000663825">
    <property type="component" value="Unassembled WGS sequence"/>
</dbReference>
<protein>
    <recommendedName>
        <fullName evidence="2">RRM domain-containing protein</fullName>
    </recommendedName>
</protein>
<dbReference type="InterPro" id="IPR000504">
    <property type="entry name" value="RRM_dom"/>
</dbReference>
<sequence>MDEQLSSSPDSIFSQLSSRDTAYNGAYNGGIIPTLSALSVLSPMRSSVTLANMNNLTYAQENQSFFHDDFNSQKSFTISRWQSDGENVSLPYHSSNSQSSSSANYLMNEFLQSTNRNMGSSSLTDSIVSPMSRLSTSSSVMSLNSIGNQNPIGQRSSRTTKNTDQFSVPNENINLFSSASAFLPLPTPKRQTLSSIDNIHLAATDNDLQRVPPSFMFMQPVSNYVNGSILHSQPQPQIVHSTTRSNTMPNWRGHLPIVTESYQTPTNFSQKVFLGGVPAELNEAELLLVLRKFGKCNIKWPKNDGVKSNKPSFCHVVYRESRSVSELLKHCTRQQRSTVDYFLHIHMLPSSTDFSIRTTRFKPIQVVPWNMKDNVYAVQQKNASNTEIPYKDWSRTIFVSPLHGKMTAFSLGSIMSNVFGAVSITQINTDKYGYPTGTGTILFYDSHSYMRAVAAGAIDIKCDCFHKLLDIDPFLRENEPCAFCPSIADAFCRNFHCLRSYCKQCWVQKHGPKPLADHQPATRRQQPLPHM</sequence>
<dbReference type="InterPro" id="IPR034819">
    <property type="entry name" value="CPEB"/>
</dbReference>
<dbReference type="InterPro" id="IPR012677">
    <property type="entry name" value="Nucleotide-bd_a/b_plait_sf"/>
</dbReference>
<proteinExistence type="predicted"/>
<dbReference type="PANTHER" id="PTHR12566:SF9">
    <property type="entry name" value="CYTOPLASMIC POLYADENYLATION ELEMENT-BINDING PROTEIN 1"/>
    <property type="match status" value="1"/>
</dbReference>
<reference evidence="3" key="1">
    <citation type="submission" date="2021-02" db="EMBL/GenBank/DDBJ databases">
        <authorList>
            <person name="Nowell W R."/>
        </authorList>
    </citation>
    <scope>NUCLEOTIDE SEQUENCE</scope>
</reference>
<dbReference type="SMART" id="SM00360">
    <property type="entry name" value="RRM"/>
    <property type="match status" value="2"/>
</dbReference>
<dbReference type="AlphaFoldDB" id="A0A817UKF7"/>
<feature type="domain" description="RRM" evidence="2">
    <location>
        <begin position="396"/>
        <end position="472"/>
    </location>
</feature>
<name>A0A817UKF7_9BILA</name>
<dbReference type="GO" id="GO:0003730">
    <property type="term" value="F:mRNA 3'-UTR binding"/>
    <property type="evidence" value="ECO:0007669"/>
    <property type="project" value="InterPro"/>
</dbReference>
<dbReference type="GO" id="GO:0043005">
    <property type="term" value="C:neuron projection"/>
    <property type="evidence" value="ECO:0007669"/>
    <property type="project" value="TreeGrafter"/>
</dbReference>
<dbReference type="InterPro" id="IPR032296">
    <property type="entry name" value="CEBP_ZZ"/>
</dbReference>
<gene>
    <name evidence="3" type="ORF">TIS948_LOCUS21321</name>
</gene>
<accession>A0A817UKF7</accession>